<accession>A0ABZ1FUX4</accession>
<organism evidence="1 2">
    <name type="scientific">Streptomyces decoyicus</name>
    <dbReference type="NCBI Taxonomy" id="249567"/>
    <lineage>
        <taxon>Bacteria</taxon>
        <taxon>Bacillati</taxon>
        <taxon>Actinomycetota</taxon>
        <taxon>Actinomycetes</taxon>
        <taxon>Kitasatosporales</taxon>
        <taxon>Streptomycetaceae</taxon>
        <taxon>Streptomyces</taxon>
    </lineage>
</organism>
<keyword evidence="2" id="KW-1185">Reference proteome</keyword>
<dbReference type="EMBL" id="CP109106">
    <property type="protein sequence ID" value="WSB74304.1"/>
    <property type="molecule type" value="Genomic_DNA"/>
</dbReference>
<sequence>MRLTDAIGRLKVARESRCGYERDKFRLWVDADHDGCDTRKEVLLSEAVKKPRQGTGCKLTGGSWRSYYDDKTAHLGDRLFREPGFGRVHVVDFIDYGPFVGNVADIAIVCGCVALVLLCLRGVPLAKAPGVEPLPDVSTERPASTSPGD</sequence>
<name>A0ABZ1FUX4_9ACTN</name>
<evidence type="ECO:0008006" key="3">
    <source>
        <dbReference type="Google" id="ProtNLM"/>
    </source>
</evidence>
<evidence type="ECO:0000313" key="1">
    <source>
        <dbReference type="EMBL" id="WSB74304.1"/>
    </source>
</evidence>
<proteinExistence type="predicted"/>
<evidence type="ECO:0000313" key="2">
    <source>
        <dbReference type="Proteomes" id="UP001344251"/>
    </source>
</evidence>
<reference evidence="1 2" key="1">
    <citation type="submission" date="2022-10" db="EMBL/GenBank/DDBJ databases">
        <title>The complete genomes of actinobacterial strains from the NBC collection.</title>
        <authorList>
            <person name="Joergensen T.S."/>
            <person name="Alvarez Arevalo M."/>
            <person name="Sterndorff E.B."/>
            <person name="Faurdal D."/>
            <person name="Vuksanovic O."/>
            <person name="Mourched A.-S."/>
            <person name="Charusanti P."/>
            <person name="Shaw S."/>
            <person name="Blin K."/>
            <person name="Weber T."/>
        </authorList>
    </citation>
    <scope>NUCLEOTIDE SEQUENCE [LARGE SCALE GENOMIC DNA]</scope>
    <source>
        <strain evidence="1 2">NBC 01774</strain>
    </source>
</reference>
<protein>
    <recommendedName>
        <fullName evidence="3">Signal peptidase II</fullName>
    </recommendedName>
</protein>
<dbReference type="Proteomes" id="UP001344251">
    <property type="component" value="Chromosome"/>
</dbReference>
<gene>
    <name evidence="1" type="ORF">OG863_40305</name>
</gene>